<organism evidence="1 2">
    <name type="scientific">Caenorhabditis nigoni</name>
    <dbReference type="NCBI Taxonomy" id="1611254"/>
    <lineage>
        <taxon>Eukaryota</taxon>
        <taxon>Metazoa</taxon>
        <taxon>Ecdysozoa</taxon>
        <taxon>Nematoda</taxon>
        <taxon>Chromadorea</taxon>
        <taxon>Rhabditida</taxon>
        <taxon>Rhabditina</taxon>
        <taxon>Rhabditomorpha</taxon>
        <taxon>Rhabditoidea</taxon>
        <taxon>Rhabditidae</taxon>
        <taxon>Peloderinae</taxon>
        <taxon>Caenorhabditis</taxon>
    </lineage>
</organism>
<comment type="caution">
    <text evidence="1">The sequence shown here is derived from an EMBL/GenBank/DDBJ whole genome shotgun (WGS) entry which is preliminary data.</text>
</comment>
<protein>
    <recommendedName>
        <fullName evidence="3">Receptor L-domain domain-containing protein</fullName>
    </recommendedName>
</protein>
<dbReference type="OrthoDB" id="5860255at2759"/>
<reference evidence="2" key="1">
    <citation type="submission" date="2017-10" db="EMBL/GenBank/DDBJ databases">
        <title>Rapid genome shrinkage in a self-fertile nematode reveals novel sperm competition proteins.</title>
        <authorList>
            <person name="Yin D."/>
            <person name="Schwarz E.M."/>
            <person name="Thomas C.G."/>
            <person name="Felde R.L."/>
            <person name="Korf I.F."/>
            <person name="Cutter A.D."/>
            <person name="Schartner C.M."/>
            <person name="Ralston E.J."/>
            <person name="Meyer B.J."/>
            <person name="Haag E.S."/>
        </authorList>
    </citation>
    <scope>NUCLEOTIDE SEQUENCE [LARGE SCALE GENOMIC DNA]</scope>
    <source>
        <strain evidence="2">JU1422</strain>
    </source>
</reference>
<dbReference type="AlphaFoldDB" id="A0A2G5VK29"/>
<dbReference type="Gene3D" id="3.80.10.10">
    <property type="entry name" value="Ribonuclease Inhibitor"/>
    <property type="match status" value="1"/>
</dbReference>
<proteinExistence type="predicted"/>
<dbReference type="Proteomes" id="UP000230233">
    <property type="component" value="Chromosome I"/>
</dbReference>
<sequence>MSEVAKSLSKCERPLNSYLNLSFCDVSQEDEANLQDLIDECGSLKISNSYSKTGFSRIFERTKNRIEHLELFGIDFRDEGQIVKILTSSSNVKSLNLSGLNVATHSYNNSLIPTTIIAFPNLVKLDLSSNSSWISDQNWVQMLKGLEKLEELIMNETNTNAVFESDWLPSLSSFSSRGSDLNWDSIFEMFSISEQISRIDVRFSTCPSILPQELLHGNPRITEILY</sequence>
<dbReference type="SUPFAM" id="SSF52047">
    <property type="entry name" value="RNI-like"/>
    <property type="match status" value="1"/>
</dbReference>
<keyword evidence="2" id="KW-1185">Reference proteome</keyword>
<dbReference type="InterPro" id="IPR032675">
    <property type="entry name" value="LRR_dom_sf"/>
</dbReference>
<gene>
    <name evidence="1" type="primary">Cnig_chr_I.g2336</name>
    <name evidence="1" type="ORF">B9Z55_002336</name>
</gene>
<evidence type="ECO:0000313" key="2">
    <source>
        <dbReference type="Proteomes" id="UP000230233"/>
    </source>
</evidence>
<evidence type="ECO:0008006" key="3">
    <source>
        <dbReference type="Google" id="ProtNLM"/>
    </source>
</evidence>
<evidence type="ECO:0000313" key="1">
    <source>
        <dbReference type="EMBL" id="PIC52087.1"/>
    </source>
</evidence>
<accession>A0A2G5VK29</accession>
<dbReference type="EMBL" id="PDUG01000001">
    <property type="protein sequence ID" value="PIC52087.1"/>
    <property type="molecule type" value="Genomic_DNA"/>
</dbReference>
<dbReference type="STRING" id="1611254.A0A2G5VK29"/>
<name>A0A2G5VK29_9PELO</name>